<reference evidence="3" key="1">
    <citation type="submission" date="2020-11" db="EMBL/GenBank/DDBJ databases">
        <authorList>
            <person name="Tran Van P."/>
        </authorList>
    </citation>
    <scope>NUCLEOTIDE SEQUENCE</scope>
</reference>
<evidence type="ECO:0000313" key="4">
    <source>
        <dbReference type="Proteomes" id="UP000678499"/>
    </source>
</evidence>
<keyword evidence="4" id="KW-1185">Reference proteome</keyword>
<accession>A0A7R9BW35</accession>
<dbReference type="GO" id="GO:0033299">
    <property type="term" value="P:secretion of lysosomal enzymes"/>
    <property type="evidence" value="ECO:0007669"/>
    <property type="project" value="TreeGrafter"/>
</dbReference>
<evidence type="ECO:0000256" key="1">
    <source>
        <dbReference type="SAM" id="SignalP"/>
    </source>
</evidence>
<dbReference type="Pfam" id="PF09992">
    <property type="entry name" value="NAGPA"/>
    <property type="match status" value="1"/>
</dbReference>
<organism evidence="3">
    <name type="scientific">Notodromas monacha</name>
    <dbReference type="NCBI Taxonomy" id="399045"/>
    <lineage>
        <taxon>Eukaryota</taxon>
        <taxon>Metazoa</taxon>
        <taxon>Ecdysozoa</taxon>
        <taxon>Arthropoda</taxon>
        <taxon>Crustacea</taxon>
        <taxon>Oligostraca</taxon>
        <taxon>Ostracoda</taxon>
        <taxon>Podocopa</taxon>
        <taxon>Podocopida</taxon>
        <taxon>Cypridocopina</taxon>
        <taxon>Cypridoidea</taxon>
        <taxon>Cyprididae</taxon>
        <taxon>Notodromas</taxon>
    </lineage>
</organism>
<keyword evidence="1" id="KW-0732">Signal</keyword>
<dbReference type="PANTHER" id="PTHR40446:SF2">
    <property type="entry name" value="N-ACETYLGLUCOSAMINE-1-PHOSPHODIESTER ALPHA-N-ACETYLGLUCOSAMINIDASE"/>
    <property type="match status" value="1"/>
</dbReference>
<evidence type="ECO:0000313" key="3">
    <source>
        <dbReference type="EMBL" id="CAD7282719.1"/>
    </source>
</evidence>
<gene>
    <name evidence="3" type="ORF">NMOB1V02_LOCUS10340</name>
</gene>
<dbReference type="AlphaFoldDB" id="A0A7R9BW35"/>
<dbReference type="EMBL" id="CAJPEX010004217">
    <property type="protein sequence ID" value="CAG0922871.1"/>
    <property type="molecule type" value="Genomic_DNA"/>
</dbReference>
<feature type="chain" id="PRO_5036210407" description="Phosphodiester glycosidase domain-containing protein" evidence="1">
    <location>
        <begin position="35"/>
        <end position="474"/>
    </location>
</feature>
<feature type="domain" description="Phosphodiester glycosidase" evidence="2">
    <location>
        <begin position="289"/>
        <end position="448"/>
    </location>
</feature>
<feature type="signal peptide" evidence="1">
    <location>
        <begin position="1"/>
        <end position="34"/>
    </location>
</feature>
<dbReference type="PANTHER" id="PTHR40446">
    <property type="entry name" value="N-ACETYLGLUCOSAMINE-1-PHOSPHODIESTER ALPHA-N-ACETYLGLUCOSAMINIDASE"/>
    <property type="match status" value="1"/>
</dbReference>
<sequence>MSSAPASSYPLHNMTNIPVELLLIPLCLTALVSTEIDNYVPDLGTKHSSVQYSVFKSPAAPWHAKDFSRSPVIRRFSMYQEFRRLTGVVIMAENPWDEVFVKEPAGGGCRSKASSTVRDTAALHGCHLAVSAGFFNTSDGAVKETLPQELTLPASSSDFIPTAPTRLYRCPCARGNIVQLSVSLSCPLSRSPPLPWQSNGLALAPETGEQRNARVAGYTVIHSRAPYQVASHQMPMTKRWKTRTHSDAAGVVHSQVDENATDHRGKSTRIINNRILNAVLDFRFRHCSQNRHSCIGNVVTNSSVIQTSSNLNAHFGLLRTGEMFMGYPNVSCIDDFKELVVGALWIVRDGKPNWEHSAQMEEVSVQQTGSWKDFMAVVSARASIGWDKRGRIILAAVDGKTGKDGTNIPGIARVMMHFGAVEAINLDGGGSMTVVADGMVFNAPSDAKPDENDEPWIYMTAERLVTSIMCFKRR</sequence>
<protein>
    <recommendedName>
        <fullName evidence="2">Phosphodiester glycosidase domain-containing protein</fullName>
    </recommendedName>
</protein>
<dbReference type="EMBL" id="OA886254">
    <property type="protein sequence ID" value="CAD7282719.1"/>
    <property type="molecule type" value="Genomic_DNA"/>
</dbReference>
<dbReference type="InterPro" id="IPR018711">
    <property type="entry name" value="NAGPA"/>
</dbReference>
<dbReference type="OrthoDB" id="18487at2759"/>
<proteinExistence type="predicted"/>
<dbReference type="Proteomes" id="UP000678499">
    <property type="component" value="Unassembled WGS sequence"/>
</dbReference>
<evidence type="ECO:0000259" key="2">
    <source>
        <dbReference type="Pfam" id="PF09992"/>
    </source>
</evidence>
<name>A0A7R9BW35_9CRUS</name>